<evidence type="ECO:0000259" key="1">
    <source>
        <dbReference type="Pfam" id="PF05523"/>
    </source>
</evidence>
<keyword evidence="2" id="KW-0413">Isomerase</keyword>
<dbReference type="EMBL" id="JACIJO010000001">
    <property type="protein sequence ID" value="MBB6324853.1"/>
    <property type="molecule type" value="Genomic_DNA"/>
</dbReference>
<reference evidence="2 3" key="1">
    <citation type="submission" date="2020-08" db="EMBL/GenBank/DDBJ databases">
        <title>Genomic Encyclopedia of Type Strains, Phase IV (KMG-IV): sequencing the most valuable type-strain genomes for metagenomic binning, comparative biology and taxonomic classification.</title>
        <authorList>
            <person name="Goeker M."/>
        </authorList>
    </citation>
    <scope>NUCLEOTIDE SEQUENCE [LARGE SCALE GENOMIC DNA]</scope>
    <source>
        <strain evidence="2 3">DSM 102044</strain>
    </source>
</reference>
<proteinExistence type="predicted"/>
<dbReference type="Pfam" id="PF05523">
    <property type="entry name" value="FdtA"/>
    <property type="match status" value="1"/>
</dbReference>
<sequence length="141" mass="16521">MKVELTEKVPTIFDFPGESRESGDINYWDQEHLFPNGIQRCFWVSKVKPGETRGNHAHYQESQVLVAIHGELEIEVTSTEGQKQLFKLETFSRGLFIPPLHWVSVSFSEDAILLALCDQKYSEEDYIRDKNEFDHYKKRNQ</sequence>
<dbReference type="GO" id="GO:0016853">
    <property type="term" value="F:isomerase activity"/>
    <property type="evidence" value="ECO:0007669"/>
    <property type="project" value="UniProtKB-KW"/>
</dbReference>
<dbReference type="InterPro" id="IPR014710">
    <property type="entry name" value="RmlC-like_jellyroll"/>
</dbReference>
<dbReference type="InterPro" id="IPR008894">
    <property type="entry name" value="QdtA_cupin_dom"/>
</dbReference>
<keyword evidence="3" id="KW-1185">Reference proteome</keyword>
<evidence type="ECO:0000313" key="2">
    <source>
        <dbReference type="EMBL" id="MBB6324853.1"/>
    </source>
</evidence>
<dbReference type="SUPFAM" id="SSF51182">
    <property type="entry name" value="RmlC-like cupins"/>
    <property type="match status" value="1"/>
</dbReference>
<feature type="domain" description="Sugar 3,4-ketoisomerase QdtA cupin" evidence="1">
    <location>
        <begin position="11"/>
        <end position="137"/>
    </location>
</feature>
<comment type="caution">
    <text evidence="2">The sequence shown here is derived from an EMBL/GenBank/DDBJ whole genome shotgun (WGS) entry which is preliminary data.</text>
</comment>
<dbReference type="CDD" id="cd20292">
    <property type="entry name" value="cupin_QdtA-like"/>
    <property type="match status" value="1"/>
</dbReference>
<evidence type="ECO:0000313" key="3">
    <source>
        <dbReference type="Proteomes" id="UP000588604"/>
    </source>
</evidence>
<accession>A0A841MDN4</accession>
<dbReference type="Gene3D" id="2.60.120.10">
    <property type="entry name" value="Jelly Rolls"/>
    <property type="match status" value="1"/>
</dbReference>
<organism evidence="2 3">
    <name type="scientific">Algoriphagus iocasae</name>
    <dbReference type="NCBI Taxonomy" id="1836499"/>
    <lineage>
        <taxon>Bacteria</taxon>
        <taxon>Pseudomonadati</taxon>
        <taxon>Bacteroidota</taxon>
        <taxon>Cytophagia</taxon>
        <taxon>Cytophagales</taxon>
        <taxon>Cyclobacteriaceae</taxon>
        <taxon>Algoriphagus</taxon>
    </lineage>
</organism>
<dbReference type="InterPro" id="IPR011051">
    <property type="entry name" value="RmlC_Cupin_sf"/>
</dbReference>
<gene>
    <name evidence="2" type="ORF">FHS59_000468</name>
</gene>
<protein>
    <submittedName>
        <fullName evidence="2">Oxalate decarboxylase/phosphoglucose isomerase-like protein (Cupin superfamily)</fullName>
    </submittedName>
</protein>
<dbReference type="Proteomes" id="UP000588604">
    <property type="component" value="Unassembled WGS sequence"/>
</dbReference>
<dbReference type="AlphaFoldDB" id="A0A841MDN4"/>
<dbReference type="RefSeq" id="WP_184492806.1">
    <property type="nucleotide sequence ID" value="NZ_JACIJO010000001.1"/>
</dbReference>
<name>A0A841MDN4_9BACT</name>